<reference evidence="13 14" key="1">
    <citation type="submission" date="2019-08" db="EMBL/GenBank/DDBJ databases">
        <title>Lewinella sp. strain SSH13 Genome sequencing and assembly.</title>
        <authorList>
            <person name="Kim I."/>
        </authorList>
    </citation>
    <scope>NUCLEOTIDE SEQUENCE [LARGE SCALE GENOMIC DNA]</scope>
    <source>
        <strain evidence="13 14">SSH13</strain>
    </source>
</reference>
<keyword evidence="14" id="KW-1185">Reference proteome</keyword>
<dbReference type="EMBL" id="VOXD01000048">
    <property type="protein sequence ID" value="TXF85234.1"/>
    <property type="molecule type" value="Genomic_DNA"/>
</dbReference>
<dbReference type="OrthoDB" id="9778595at2"/>
<dbReference type="PANTHER" id="PTHR30040:SF2">
    <property type="entry name" value="FAD:PROTEIN FMN TRANSFERASE"/>
    <property type="match status" value="1"/>
</dbReference>
<keyword evidence="4 10" id="KW-0808">Transferase</keyword>
<keyword evidence="5 10" id="KW-0479">Metal-binding</keyword>
<dbReference type="RefSeq" id="WP_147932699.1">
    <property type="nucleotide sequence ID" value="NZ_VOXD01000048.1"/>
</dbReference>
<feature type="binding site" evidence="11">
    <location>
        <position position="179"/>
    </location>
    <ligand>
        <name>Mg(2+)</name>
        <dbReference type="ChEBI" id="CHEBI:18420"/>
    </ligand>
</feature>
<evidence type="ECO:0000256" key="11">
    <source>
        <dbReference type="PIRSR" id="PIRSR006268-2"/>
    </source>
</evidence>
<proteinExistence type="inferred from homology"/>
<keyword evidence="12" id="KW-0732">Signal</keyword>
<evidence type="ECO:0000256" key="8">
    <source>
        <dbReference type="ARBA" id="ARBA00031306"/>
    </source>
</evidence>
<comment type="caution">
    <text evidence="13">The sequence shown here is derived from an EMBL/GenBank/DDBJ whole genome shotgun (WGS) entry which is preliminary data.</text>
</comment>
<evidence type="ECO:0000256" key="1">
    <source>
        <dbReference type="ARBA" id="ARBA00011955"/>
    </source>
</evidence>
<dbReference type="Proteomes" id="UP000321907">
    <property type="component" value="Unassembled WGS sequence"/>
</dbReference>
<gene>
    <name evidence="13" type="ORF">FUA23_20750</name>
</gene>
<name>A0A5C7FG33_9BACT</name>
<dbReference type="GO" id="GO:0016740">
    <property type="term" value="F:transferase activity"/>
    <property type="evidence" value="ECO:0007669"/>
    <property type="project" value="UniProtKB-UniRule"/>
</dbReference>
<evidence type="ECO:0000256" key="7">
    <source>
        <dbReference type="ARBA" id="ARBA00022842"/>
    </source>
</evidence>
<evidence type="ECO:0000256" key="3">
    <source>
        <dbReference type="ARBA" id="ARBA00022630"/>
    </source>
</evidence>
<dbReference type="GO" id="GO:0046872">
    <property type="term" value="F:metal ion binding"/>
    <property type="evidence" value="ECO:0007669"/>
    <property type="project" value="UniProtKB-UniRule"/>
</dbReference>
<protein>
    <recommendedName>
        <fullName evidence="2 10">FAD:protein FMN transferase</fullName>
        <ecNumber evidence="1 10">2.7.1.180</ecNumber>
    </recommendedName>
    <alternativeName>
        <fullName evidence="8 10">Flavin transferase</fullName>
    </alternativeName>
</protein>
<feature type="chain" id="PRO_5039894433" description="FAD:protein FMN transferase" evidence="12">
    <location>
        <begin position="20"/>
        <end position="340"/>
    </location>
</feature>
<accession>A0A5C7FG33</accession>
<evidence type="ECO:0000256" key="9">
    <source>
        <dbReference type="ARBA" id="ARBA00048540"/>
    </source>
</evidence>
<evidence type="ECO:0000313" key="13">
    <source>
        <dbReference type="EMBL" id="TXF85234.1"/>
    </source>
</evidence>
<evidence type="ECO:0000256" key="10">
    <source>
        <dbReference type="PIRNR" id="PIRNR006268"/>
    </source>
</evidence>
<dbReference type="PIRSF" id="PIRSF006268">
    <property type="entry name" value="ApbE"/>
    <property type="match status" value="1"/>
</dbReference>
<comment type="cofactor">
    <cofactor evidence="11">
        <name>Mg(2+)</name>
        <dbReference type="ChEBI" id="CHEBI:18420"/>
    </cofactor>
    <cofactor evidence="11">
        <name>Mn(2+)</name>
        <dbReference type="ChEBI" id="CHEBI:29035"/>
    </cofactor>
    <text evidence="11">Magnesium. Can also use manganese.</text>
</comment>
<comment type="similarity">
    <text evidence="10">Belongs to the ApbE family.</text>
</comment>
<evidence type="ECO:0000256" key="5">
    <source>
        <dbReference type="ARBA" id="ARBA00022723"/>
    </source>
</evidence>
<dbReference type="Pfam" id="PF02424">
    <property type="entry name" value="ApbE"/>
    <property type="match status" value="1"/>
</dbReference>
<sequence>MRYLLPLLFIILFCTCDRAPEKAGTMEPATNAPSVKLVGEAMGSYYRITYLGDSIPDLRERVDSLLNAYNLELSAWVPDSKLNAFNNSETGIDIGGTDHFVPNLEIARRVSEATAGTYDPTVAPLVKYWGFGTGKQRQTAEINMTEVNELLRLVGLDKVTLEGTMLKKALPGVELDLNASAKGYGVDLIAQLLSSAGHPDHLVDIGGEMRSGGTKNGRPWNVAIRLPDEDRKKITPAGILPLSEGRAIATSGNYLAYYKVDGETFSHTINPKTGLVERNRLLSASVFAPDCATADAYATACMVVGPERALKLVEDNADLEGYFLVRGESGELETMKSSGL</sequence>
<evidence type="ECO:0000256" key="2">
    <source>
        <dbReference type="ARBA" id="ARBA00016337"/>
    </source>
</evidence>
<evidence type="ECO:0000256" key="12">
    <source>
        <dbReference type="SAM" id="SignalP"/>
    </source>
</evidence>
<dbReference type="InterPro" id="IPR003374">
    <property type="entry name" value="ApbE-like_sf"/>
</dbReference>
<feature type="signal peptide" evidence="12">
    <location>
        <begin position="1"/>
        <end position="19"/>
    </location>
</feature>
<comment type="catalytic activity">
    <reaction evidence="9 10">
        <text>L-threonyl-[protein] + FAD = FMN-L-threonyl-[protein] + AMP + H(+)</text>
        <dbReference type="Rhea" id="RHEA:36847"/>
        <dbReference type="Rhea" id="RHEA-COMP:11060"/>
        <dbReference type="Rhea" id="RHEA-COMP:11061"/>
        <dbReference type="ChEBI" id="CHEBI:15378"/>
        <dbReference type="ChEBI" id="CHEBI:30013"/>
        <dbReference type="ChEBI" id="CHEBI:57692"/>
        <dbReference type="ChEBI" id="CHEBI:74257"/>
        <dbReference type="ChEBI" id="CHEBI:456215"/>
        <dbReference type="EC" id="2.7.1.180"/>
    </reaction>
</comment>
<keyword evidence="3 10" id="KW-0285">Flavoprotein</keyword>
<feature type="binding site" evidence="11">
    <location>
        <position position="295"/>
    </location>
    <ligand>
        <name>Mg(2+)</name>
        <dbReference type="ChEBI" id="CHEBI:18420"/>
    </ligand>
</feature>
<dbReference type="PANTHER" id="PTHR30040">
    <property type="entry name" value="THIAMINE BIOSYNTHESIS LIPOPROTEIN APBE"/>
    <property type="match status" value="1"/>
</dbReference>
<dbReference type="EC" id="2.7.1.180" evidence="1 10"/>
<keyword evidence="6 10" id="KW-0274">FAD</keyword>
<evidence type="ECO:0000256" key="4">
    <source>
        <dbReference type="ARBA" id="ARBA00022679"/>
    </source>
</evidence>
<evidence type="ECO:0000313" key="14">
    <source>
        <dbReference type="Proteomes" id="UP000321907"/>
    </source>
</evidence>
<feature type="binding site" evidence="11">
    <location>
        <position position="299"/>
    </location>
    <ligand>
        <name>Mg(2+)</name>
        <dbReference type="ChEBI" id="CHEBI:18420"/>
    </ligand>
</feature>
<evidence type="ECO:0000256" key="6">
    <source>
        <dbReference type="ARBA" id="ARBA00022827"/>
    </source>
</evidence>
<dbReference type="AlphaFoldDB" id="A0A5C7FG33"/>
<dbReference type="SUPFAM" id="SSF143631">
    <property type="entry name" value="ApbE-like"/>
    <property type="match status" value="1"/>
</dbReference>
<dbReference type="InterPro" id="IPR024932">
    <property type="entry name" value="ApbE"/>
</dbReference>
<organism evidence="13 14">
    <name type="scientific">Neolewinella aurantiaca</name>
    <dbReference type="NCBI Taxonomy" id="2602767"/>
    <lineage>
        <taxon>Bacteria</taxon>
        <taxon>Pseudomonadati</taxon>
        <taxon>Bacteroidota</taxon>
        <taxon>Saprospiria</taxon>
        <taxon>Saprospirales</taxon>
        <taxon>Lewinellaceae</taxon>
        <taxon>Neolewinella</taxon>
    </lineage>
</organism>
<keyword evidence="7 10" id="KW-0460">Magnesium</keyword>
<dbReference type="Gene3D" id="3.10.520.10">
    <property type="entry name" value="ApbE-like domains"/>
    <property type="match status" value="1"/>
</dbReference>